<accession>A0A086ZQ53</accession>
<keyword evidence="2" id="KW-0378">Hydrolase</keyword>
<dbReference type="SMART" id="SM00332">
    <property type="entry name" value="PP2Cc"/>
    <property type="match status" value="1"/>
</dbReference>
<evidence type="ECO:0000313" key="3">
    <source>
        <dbReference type="Proteomes" id="UP000029093"/>
    </source>
</evidence>
<dbReference type="PANTHER" id="PTHR47992">
    <property type="entry name" value="PROTEIN PHOSPHATASE"/>
    <property type="match status" value="1"/>
</dbReference>
<sequence>MSLLSINVGLNTNIGLRRKTNQDNLYAGNGVYVVCDGMGGGKGGKRASADAVWRLAQLAERPRRNLDDIAAVLNQAQDDALTLGEELGGVAGTTVTGVILPTRVRQDGSSPDERCYIVNIGDSRTYHMDAGADGVWQADSLVCITRDHSERQEAIDTGRMLPEEASRRIPRNVITQCIGAPDGIRPDWYAAPANGRFIICSDGLHAQISSDKFADIVASCANPQSAADRLVEAALQAGGSDNISVLVVDMRAECPSNAGWHAGKLGDNEDIYDALEGTLHTLRAVSSWRW</sequence>
<dbReference type="AlphaFoldDB" id="A0A086ZQ53"/>
<comment type="caution">
    <text evidence="2">The sequence shown here is derived from an EMBL/GenBank/DDBJ whole genome shotgun (WGS) entry which is preliminary data.</text>
</comment>
<dbReference type="Gene3D" id="3.60.40.10">
    <property type="entry name" value="PPM-type phosphatase domain"/>
    <property type="match status" value="1"/>
</dbReference>
<dbReference type="GeneID" id="303203931"/>
<gene>
    <name evidence="2" type="ORF">BBOU_0783</name>
</gene>
<dbReference type="GO" id="GO:0004722">
    <property type="term" value="F:protein serine/threonine phosphatase activity"/>
    <property type="evidence" value="ECO:0007669"/>
    <property type="project" value="UniProtKB-EC"/>
</dbReference>
<dbReference type="SMART" id="SM00331">
    <property type="entry name" value="PP2C_SIG"/>
    <property type="match status" value="1"/>
</dbReference>
<dbReference type="EC" id="3.1.3.16" evidence="2"/>
<dbReference type="Proteomes" id="UP000029093">
    <property type="component" value="Unassembled WGS sequence"/>
</dbReference>
<keyword evidence="3" id="KW-1185">Reference proteome</keyword>
<dbReference type="InterPro" id="IPR001932">
    <property type="entry name" value="PPM-type_phosphatase-like_dom"/>
</dbReference>
<evidence type="ECO:0000259" key="1">
    <source>
        <dbReference type="PROSITE" id="PS51746"/>
    </source>
</evidence>
<protein>
    <submittedName>
        <fullName evidence="2">Phosphoprotein phosphatase</fullName>
        <ecNumber evidence="2">3.1.3.16</ecNumber>
    </submittedName>
</protein>
<proteinExistence type="predicted"/>
<dbReference type="InterPro" id="IPR015655">
    <property type="entry name" value="PP2C"/>
</dbReference>
<feature type="domain" description="PPM-type phosphatase" evidence="1">
    <location>
        <begin position="7"/>
        <end position="250"/>
    </location>
</feature>
<dbReference type="PROSITE" id="PS51746">
    <property type="entry name" value="PPM_2"/>
    <property type="match status" value="1"/>
</dbReference>
<reference evidence="2 3" key="1">
    <citation type="submission" date="2014-03" db="EMBL/GenBank/DDBJ databases">
        <title>Genomics of Bifidobacteria.</title>
        <authorList>
            <person name="Ventura M."/>
            <person name="Milani C."/>
            <person name="Lugli G.A."/>
        </authorList>
    </citation>
    <scope>NUCLEOTIDE SEQUENCE [LARGE SCALE GENOMIC DNA]</scope>
    <source>
        <strain evidence="2 3">LMG 10736</strain>
    </source>
</reference>
<name>A0A086ZQ53_9BIFI</name>
<dbReference type="InterPro" id="IPR036457">
    <property type="entry name" value="PPM-type-like_dom_sf"/>
</dbReference>
<dbReference type="RefSeq" id="WP_026502831.1">
    <property type="nucleotide sequence ID" value="NZ_JGYQ01000007.1"/>
</dbReference>
<dbReference type="SUPFAM" id="SSF81606">
    <property type="entry name" value="PP2C-like"/>
    <property type="match status" value="1"/>
</dbReference>
<dbReference type="OrthoDB" id="9801841at2"/>
<dbReference type="EMBL" id="JGYQ01000007">
    <property type="protein sequence ID" value="KFI48653.1"/>
    <property type="molecule type" value="Genomic_DNA"/>
</dbReference>
<organism evidence="2 3">
    <name type="scientific">Bifidobacterium boum</name>
    <dbReference type="NCBI Taxonomy" id="78343"/>
    <lineage>
        <taxon>Bacteria</taxon>
        <taxon>Bacillati</taxon>
        <taxon>Actinomycetota</taxon>
        <taxon>Actinomycetes</taxon>
        <taxon>Bifidobacteriales</taxon>
        <taxon>Bifidobacteriaceae</taxon>
        <taxon>Bifidobacterium</taxon>
    </lineage>
</organism>
<dbReference type="CDD" id="cd00143">
    <property type="entry name" value="PP2Cc"/>
    <property type="match status" value="1"/>
</dbReference>
<evidence type="ECO:0000313" key="2">
    <source>
        <dbReference type="EMBL" id="KFI48653.1"/>
    </source>
</evidence>